<dbReference type="Proteomes" id="UP001266305">
    <property type="component" value="Unassembled WGS sequence"/>
</dbReference>
<dbReference type="EMBL" id="JASSZA010000020">
    <property type="protein sequence ID" value="KAK2086003.1"/>
    <property type="molecule type" value="Genomic_DNA"/>
</dbReference>
<proteinExistence type="predicted"/>
<evidence type="ECO:0000313" key="2">
    <source>
        <dbReference type="EMBL" id="KAK2086003.1"/>
    </source>
</evidence>
<organism evidence="2 3">
    <name type="scientific">Saguinus oedipus</name>
    <name type="common">Cotton-top tamarin</name>
    <name type="synonym">Oedipomidas oedipus</name>
    <dbReference type="NCBI Taxonomy" id="9490"/>
    <lineage>
        <taxon>Eukaryota</taxon>
        <taxon>Metazoa</taxon>
        <taxon>Chordata</taxon>
        <taxon>Craniata</taxon>
        <taxon>Vertebrata</taxon>
        <taxon>Euteleostomi</taxon>
        <taxon>Mammalia</taxon>
        <taxon>Eutheria</taxon>
        <taxon>Euarchontoglires</taxon>
        <taxon>Primates</taxon>
        <taxon>Haplorrhini</taxon>
        <taxon>Platyrrhini</taxon>
        <taxon>Cebidae</taxon>
        <taxon>Callitrichinae</taxon>
        <taxon>Saguinus</taxon>
    </lineage>
</organism>
<name>A0ABQ9TNJ7_SAGOE</name>
<evidence type="ECO:0000256" key="1">
    <source>
        <dbReference type="SAM" id="MobiDB-lite"/>
    </source>
</evidence>
<accession>A0ABQ9TNJ7</accession>
<feature type="region of interest" description="Disordered" evidence="1">
    <location>
        <begin position="97"/>
        <end position="122"/>
    </location>
</feature>
<comment type="caution">
    <text evidence="2">The sequence shown here is derived from an EMBL/GenBank/DDBJ whole genome shotgun (WGS) entry which is preliminary data.</text>
</comment>
<keyword evidence="3" id="KW-1185">Reference proteome</keyword>
<gene>
    <name evidence="2" type="ORF">P7K49_035428</name>
</gene>
<sequence>MQPSTQNPGSGRHFYYLAKDVFNVISTQLMSLQIKVFHDVPIPGSDAAVLVRVTAAEGLTVRAKLKVQKGPERGPIIQALGVSLKQAHLAQQECETEAENARREPGGPATQTAAQTRSGRSQHFGLGNTRAAVFAQVGFPALPKVLPLFLPPLHPVFPSLLLFPSSPAEVVSEQCPFCGLPLKTVRGVPSPFLNPSKQEAPL</sequence>
<reference evidence="2 3" key="1">
    <citation type="submission" date="2023-05" db="EMBL/GenBank/DDBJ databases">
        <title>B98-5 Cell Line De Novo Hybrid Assembly: An Optical Mapping Approach.</title>
        <authorList>
            <person name="Kananen K."/>
            <person name="Auerbach J.A."/>
            <person name="Kautto E."/>
            <person name="Blachly J.S."/>
        </authorList>
    </citation>
    <scope>NUCLEOTIDE SEQUENCE [LARGE SCALE GENOMIC DNA]</scope>
    <source>
        <strain evidence="2">B95-8</strain>
        <tissue evidence="2">Cell line</tissue>
    </source>
</reference>
<feature type="compositionally biased region" description="Polar residues" evidence="1">
    <location>
        <begin position="109"/>
        <end position="121"/>
    </location>
</feature>
<protein>
    <submittedName>
        <fullName evidence="2">Uncharacterized protein</fullName>
    </submittedName>
</protein>
<evidence type="ECO:0000313" key="3">
    <source>
        <dbReference type="Proteomes" id="UP001266305"/>
    </source>
</evidence>